<dbReference type="Pfam" id="PF04979">
    <property type="entry name" value="IPP-2"/>
    <property type="match status" value="1"/>
</dbReference>
<dbReference type="Proteomes" id="UP000005237">
    <property type="component" value="Unassembled WGS sequence"/>
</dbReference>
<organism evidence="2 3">
    <name type="scientific">Caenorhabditis japonica</name>
    <dbReference type="NCBI Taxonomy" id="281687"/>
    <lineage>
        <taxon>Eukaryota</taxon>
        <taxon>Metazoa</taxon>
        <taxon>Ecdysozoa</taxon>
        <taxon>Nematoda</taxon>
        <taxon>Chromadorea</taxon>
        <taxon>Rhabditida</taxon>
        <taxon>Rhabditina</taxon>
        <taxon>Rhabditomorpha</taxon>
        <taxon>Rhabditoidea</taxon>
        <taxon>Rhabditidae</taxon>
        <taxon>Peloderinae</taxon>
        <taxon>Caenorhabditis</taxon>
    </lineage>
</organism>
<evidence type="ECO:0000313" key="3">
    <source>
        <dbReference type="Proteomes" id="UP000005237"/>
    </source>
</evidence>
<dbReference type="EnsemblMetazoa" id="CJA40838.1">
    <property type="protein sequence ID" value="CJA40838.1"/>
    <property type="gene ID" value="WBGene00216686"/>
</dbReference>
<evidence type="ECO:0000256" key="1">
    <source>
        <dbReference type="ARBA" id="ARBA00005472"/>
    </source>
</evidence>
<dbReference type="AlphaFoldDB" id="A0A8R1EUR6"/>
<evidence type="ECO:0008006" key="4">
    <source>
        <dbReference type="Google" id="ProtNLM"/>
    </source>
</evidence>
<dbReference type="InterPro" id="IPR007062">
    <property type="entry name" value="PPI-2"/>
</dbReference>
<sequence>MASPSASLDDVKLTADGKICLDDPAEFLKRKPKKSILKMKQDSSLEGKDGRAHFDEMNILATYHPADKDYGHNKVSFCC</sequence>
<dbReference type="GO" id="GO:0004864">
    <property type="term" value="F:protein phosphatase inhibitor activity"/>
    <property type="evidence" value="ECO:0007669"/>
    <property type="project" value="InterPro"/>
</dbReference>
<reference evidence="3" key="1">
    <citation type="submission" date="2010-08" db="EMBL/GenBank/DDBJ databases">
        <authorList>
            <consortium name="Caenorhabditis japonica Sequencing Consortium"/>
            <person name="Wilson R.K."/>
        </authorList>
    </citation>
    <scope>NUCLEOTIDE SEQUENCE [LARGE SCALE GENOMIC DNA]</scope>
    <source>
        <strain evidence="3">DF5081</strain>
    </source>
</reference>
<protein>
    <recommendedName>
        <fullName evidence="4">Protein phosphatase inhibitor 2</fullName>
    </recommendedName>
</protein>
<reference evidence="2" key="2">
    <citation type="submission" date="2022-06" db="UniProtKB">
        <authorList>
            <consortium name="EnsemblMetazoa"/>
        </authorList>
    </citation>
    <scope>IDENTIFICATION</scope>
    <source>
        <strain evidence="2">DF5081</strain>
    </source>
</reference>
<proteinExistence type="inferred from homology"/>
<keyword evidence="3" id="KW-1185">Reference proteome</keyword>
<name>A0A8R1EUR6_CAEJA</name>
<comment type="similarity">
    <text evidence="1">Belongs to the protein phosphatase inhibitor 2 family.</text>
</comment>
<accession>A0A8R1EUR6</accession>
<dbReference type="Gene3D" id="6.10.250.1050">
    <property type="match status" value="1"/>
</dbReference>
<dbReference type="GO" id="GO:0009966">
    <property type="term" value="P:regulation of signal transduction"/>
    <property type="evidence" value="ECO:0007669"/>
    <property type="project" value="InterPro"/>
</dbReference>
<evidence type="ECO:0000313" key="2">
    <source>
        <dbReference type="EnsemblMetazoa" id="CJA40838.1"/>
    </source>
</evidence>